<dbReference type="AlphaFoldDB" id="A0A1C3HEJ4"/>
<keyword evidence="1" id="KW-0812">Transmembrane</keyword>
<gene>
    <name evidence="2" type="ORF">PWN146_02161</name>
</gene>
<feature type="transmembrane region" description="Helical" evidence="1">
    <location>
        <begin position="32"/>
        <end position="56"/>
    </location>
</feature>
<accession>A0A1C3HEJ4</accession>
<dbReference type="RefSeq" id="WP_049208573.1">
    <property type="nucleotide sequence ID" value="NZ_CAYAEC010000003.1"/>
</dbReference>
<protein>
    <submittedName>
        <fullName evidence="2">Uncharacterized protein</fullName>
    </submittedName>
</protein>
<keyword evidence="1" id="KW-1133">Transmembrane helix</keyword>
<evidence type="ECO:0000313" key="2">
    <source>
        <dbReference type="EMBL" id="SAY43470.1"/>
    </source>
</evidence>
<evidence type="ECO:0000256" key="1">
    <source>
        <dbReference type="SAM" id="Phobius"/>
    </source>
</evidence>
<reference evidence="2" key="1">
    <citation type="submission" date="2016-05" db="EMBL/GenBank/DDBJ databases">
        <authorList>
            <person name="Cock P.J.A."/>
            <person name="Cock P.J.A."/>
        </authorList>
    </citation>
    <scope>NUCLEOTIDE SEQUENCE</scope>
    <source>
        <strain evidence="2">PWN146_assembly</strain>
    </source>
</reference>
<feature type="transmembrane region" description="Helical" evidence="1">
    <location>
        <begin position="7"/>
        <end position="26"/>
    </location>
</feature>
<name>A0A1C3HEJ4_SERMA</name>
<sequence>MRIYLSVLLIVAMAAAVYGFVVPSLISARFSFAVLLGFAIGALFPAVVAFLTYRLLYLPITRKFKR</sequence>
<proteinExistence type="predicted"/>
<dbReference type="EMBL" id="LT575490">
    <property type="protein sequence ID" value="SAY43470.1"/>
    <property type="molecule type" value="Genomic_DNA"/>
</dbReference>
<organism evidence="2">
    <name type="scientific">Serratia marcescens</name>
    <dbReference type="NCBI Taxonomy" id="615"/>
    <lineage>
        <taxon>Bacteria</taxon>
        <taxon>Pseudomonadati</taxon>
        <taxon>Pseudomonadota</taxon>
        <taxon>Gammaproteobacteria</taxon>
        <taxon>Enterobacterales</taxon>
        <taxon>Yersiniaceae</taxon>
        <taxon>Serratia</taxon>
    </lineage>
</organism>
<keyword evidence="1" id="KW-0472">Membrane</keyword>